<reference evidence="2" key="1">
    <citation type="submission" date="2014-11" db="EMBL/GenBank/DDBJ databases">
        <authorList>
            <person name="Amaro Gonzalez C."/>
        </authorList>
    </citation>
    <scope>NUCLEOTIDE SEQUENCE</scope>
</reference>
<accession>A0A0E9UPQ4</accession>
<protein>
    <submittedName>
        <fullName evidence="2">Uncharacterized protein</fullName>
    </submittedName>
</protein>
<proteinExistence type="predicted"/>
<sequence length="46" mass="5389">MYSIMLDLKRHVRTGLMGLVSFLLYAISVLLHIFNRPSVCDHYHDL</sequence>
<keyword evidence="1" id="KW-0812">Transmembrane</keyword>
<evidence type="ECO:0000313" key="2">
    <source>
        <dbReference type="EMBL" id="JAH67220.1"/>
    </source>
</evidence>
<keyword evidence="1" id="KW-0472">Membrane</keyword>
<feature type="transmembrane region" description="Helical" evidence="1">
    <location>
        <begin position="12"/>
        <end position="34"/>
    </location>
</feature>
<name>A0A0E9UPQ4_ANGAN</name>
<evidence type="ECO:0000256" key="1">
    <source>
        <dbReference type="SAM" id="Phobius"/>
    </source>
</evidence>
<reference evidence="2" key="2">
    <citation type="journal article" date="2015" name="Fish Shellfish Immunol.">
        <title>Early steps in the European eel (Anguilla anguilla)-Vibrio vulnificus interaction in the gills: Role of the RtxA13 toxin.</title>
        <authorList>
            <person name="Callol A."/>
            <person name="Pajuelo D."/>
            <person name="Ebbesson L."/>
            <person name="Teles M."/>
            <person name="MacKenzie S."/>
            <person name="Amaro C."/>
        </authorList>
    </citation>
    <scope>NUCLEOTIDE SEQUENCE</scope>
</reference>
<dbReference type="EMBL" id="GBXM01041357">
    <property type="protein sequence ID" value="JAH67220.1"/>
    <property type="molecule type" value="Transcribed_RNA"/>
</dbReference>
<dbReference type="AlphaFoldDB" id="A0A0E9UPQ4"/>
<keyword evidence="1" id="KW-1133">Transmembrane helix</keyword>
<organism evidence="2">
    <name type="scientific">Anguilla anguilla</name>
    <name type="common">European freshwater eel</name>
    <name type="synonym">Muraena anguilla</name>
    <dbReference type="NCBI Taxonomy" id="7936"/>
    <lineage>
        <taxon>Eukaryota</taxon>
        <taxon>Metazoa</taxon>
        <taxon>Chordata</taxon>
        <taxon>Craniata</taxon>
        <taxon>Vertebrata</taxon>
        <taxon>Euteleostomi</taxon>
        <taxon>Actinopterygii</taxon>
        <taxon>Neopterygii</taxon>
        <taxon>Teleostei</taxon>
        <taxon>Anguilliformes</taxon>
        <taxon>Anguillidae</taxon>
        <taxon>Anguilla</taxon>
    </lineage>
</organism>